<name>A0A173VMZ2_PARDI</name>
<evidence type="ECO:0000256" key="1">
    <source>
        <dbReference type="SAM" id="SignalP"/>
    </source>
</evidence>
<dbReference type="SUPFAM" id="SSF160574">
    <property type="entry name" value="BT0923-like"/>
    <property type="match status" value="2"/>
</dbReference>
<feature type="domain" description="Putative beta-lactamase-inhibitor-like PepSY-like" evidence="2">
    <location>
        <begin position="56"/>
        <end position="146"/>
    </location>
</feature>
<evidence type="ECO:0000313" key="4">
    <source>
        <dbReference type="EMBL" id="MSB74076.1"/>
    </source>
</evidence>
<accession>A0A173VMZ2</accession>
<reference evidence="3 5" key="1">
    <citation type="submission" date="2015-09" db="EMBL/GenBank/DDBJ databases">
        <authorList>
            <consortium name="Pathogen Informatics"/>
        </authorList>
    </citation>
    <scope>NUCLEOTIDE SEQUENCE [LARGE SCALE GENOMIC DNA]</scope>
    <source>
        <strain evidence="3 5">2789STDY5608872</strain>
    </source>
</reference>
<evidence type="ECO:0000313" key="5">
    <source>
        <dbReference type="Proteomes" id="UP000095591"/>
    </source>
</evidence>
<dbReference type="Gene3D" id="3.10.450.360">
    <property type="match status" value="2"/>
</dbReference>
<sequence>MKTKAFIMATLVCSSFVFMSCDDDDDKFTPESIVTKAFDTKYPDAQRVSWENEAGYVKAEFYTGSYEAEAWFDPQGNWMLTETDLPYNALPQTVKNSFEASLYAKWKIDDVDMLERPDAGTIYVLDVENGEQDADLHYTEGGILIKEVTDGNGDNEHRPSVTPSAIKELISEMYPGATILEIDTETKGIEVDILHENIHKEVWLDTQNKWLYTEWEIRSSQVPDIVMTAFKASAYASYQIDDIHVIQKAEGLSYEFELEQGDRDITILFNEEGILVSPTH</sequence>
<reference evidence="4 6" key="2">
    <citation type="journal article" date="2019" name="Nat. Med.">
        <title>A library of human gut bacterial isolates paired with longitudinal multiomics data enables mechanistic microbiome research.</title>
        <authorList>
            <person name="Poyet M."/>
            <person name="Groussin M."/>
            <person name="Gibbons S.M."/>
            <person name="Avila-Pacheco J."/>
            <person name="Jiang X."/>
            <person name="Kearney S.M."/>
            <person name="Perrotta A.R."/>
            <person name="Berdy B."/>
            <person name="Zhao S."/>
            <person name="Lieberman T.D."/>
            <person name="Swanson P.K."/>
            <person name="Smith M."/>
            <person name="Roesemann S."/>
            <person name="Alexander J.E."/>
            <person name="Rich S.A."/>
            <person name="Livny J."/>
            <person name="Vlamakis H."/>
            <person name="Clish C."/>
            <person name="Bullock K."/>
            <person name="Deik A."/>
            <person name="Scott J."/>
            <person name="Pierce K.A."/>
            <person name="Xavier R.J."/>
            <person name="Alm E.J."/>
        </authorList>
    </citation>
    <scope>NUCLEOTIDE SEQUENCE [LARGE SCALE GENOMIC DNA]</scope>
    <source>
        <strain evidence="4 6">BIOML-A20</strain>
    </source>
</reference>
<dbReference type="Proteomes" id="UP000441609">
    <property type="component" value="Unassembled WGS sequence"/>
</dbReference>
<proteinExistence type="predicted"/>
<keyword evidence="1" id="KW-0732">Signal</keyword>
<feature type="domain" description="Putative beta-lactamase-inhibitor-like PepSY-like" evidence="2">
    <location>
        <begin position="160"/>
        <end position="193"/>
    </location>
</feature>
<dbReference type="EMBL" id="CYXP01000008">
    <property type="protein sequence ID" value="CUN28581.1"/>
    <property type="molecule type" value="Genomic_DNA"/>
</dbReference>
<dbReference type="OrthoDB" id="799540at2"/>
<feature type="chain" id="PRO_5039781392" evidence="1">
    <location>
        <begin position="21"/>
        <end position="280"/>
    </location>
</feature>
<feature type="signal peptide" evidence="1">
    <location>
        <begin position="1"/>
        <end position="20"/>
    </location>
</feature>
<dbReference type="InterPro" id="IPR021533">
    <property type="entry name" value="PepSY-like"/>
</dbReference>
<dbReference type="AlphaFoldDB" id="A0A173VMZ2"/>
<organism evidence="3 5">
    <name type="scientific">Parabacteroides distasonis</name>
    <dbReference type="NCBI Taxonomy" id="823"/>
    <lineage>
        <taxon>Bacteria</taxon>
        <taxon>Pseudomonadati</taxon>
        <taxon>Bacteroidota</taxon>
        <taxon>Bacteroidia</taxon>
        <taxon>Bacteroidales</taxon>
        <taxon>Tannerellaceae</taxon>
        <taxon>Parabacteroides</taxon>
    </lineage>
</organism>
<dbReference type="EMBL" id="WKMO01000010">
    <property type="protein sequence ID" value="MSB74076.1"/>
    <property type="molecule type" value="Genomic_DNA"/>
</dbReference>
<protein>
    <submittedName>
        <fullName evidence="3">Protein of uncharacterized function (DUF2874)</fullName>
    </submittedName>
</protein>
<dbReference type="Pfam" id="PF11396">
    <property type="entry name" value="PepSY_like"/>
    <property type="match status" value="3"/>
</dbReference>
<dbReference type="PROSITE" id="PS51257">
    <property type="entry name" value="PROKAR_LIPOPROTEIN"/>
    <property type="match status" value="1"/>
</dbReference>
<gene>
    <name evidence="3" type="ORF">ERS852429_03270</name>
    <name evidence="4" type="ORF">GKD70_12440</name>
</gene>
<evidence type="ECO:0000259" key="2">
    <source>
        <dbReference type="Pfam" id="PF11396"/>
    </source>
</evidence>
<dbReference type="Proteomes" id="UP000095591">
    <property type="component" value="Unassembled WGS sequence"/>
</dbReference>
<evidence type="ECO:0000313" key="3">
    <source>
        <dbReference type="EMBL" id="CUN28581.1"/>
    </source>
</evidence>
<dbReference type="RefSeq" id="WP_005854732.1">
    <property type="nucleotide sequence ID" value="NZ_BQOC01000001.1"/>
</dbReference>
<evidence type="ECO:0000313" key="6">
    <source>
        <dbReference type="Proteomes" id="UP000441609"/>
    </source>
</evidence>
<feature type="domain" description="Putative beta-lactamase-inhibitor-like PepSY-like" evidence="2">
    <location>
        <begin position="200"/>
        <end position="276"/>
    </location>
</feature>